<evidence type="ECO:0000256" key="10">
    <source>
        <dbReference type="SAM" id="Phobius"/>
    </source>
</evidence>
<evidence type="ECO:0000313" key="13">
    <source>
        <dbReference type="Proteomes" id="UP000011666"/>
    </source>
</evidence>
<evidence type="ECO:0000256" key="4">
    <source>
        <dbReference type="ARBA" id="ARBA00022679"/>
    </source>
</evidence>
<feature type="transmembrane region" description="Helical" evidence="10">
    <location>
        <begin position="134"/>
        <end position="152"/>
    </location>
</feature>
<feature type="transmembrane region" description="Helical" evidence="10">
    <location>
        <begin position="92"/>
        <end position="122"/>
    </location>
</feature>
<dbReference type="OrthoDB" id="227596at2"/>
<evidence type="ECO:0000256" key="8">
    <source>
        <dbReference type="ARBA" id="ARBA00023012"/>
    </source>
</evidence>
<dbReference type="Gene3D" id="3.30.565.10">
    <property type="entry name" value="Histidine kinase-like ATPase, C-terminal domain"/>
    <property type="match status" value="1"/>
</dbReference>
<comment type="caution">
    <text evidence="12">The sequence shown here is derived from an EMBL/GenBank/DDBJ whole genome shotgun (WGS) entry which is preliminary data.</text>
</comment>
<dbReference type="EMBL" id="BANX01000008">
    <property type="protein sequence ID" value="GAC67625.1"/>
    <property type="molecule type" value="Genomic_DNA"/>
</dbReference>
<proteinExistence type="predicted"/>
<keyword evidence="13" id="KW-1185">Reference proteome</keyword>
<dbReference type="PANTHER" id="PTHR24421">
    <property type="entry name" value="NITRATE/NITRITE SENSOR PROTEIN NARX-RELATED"/>
    <property type="match status" value="1"/>
</dbReference>
<keyword evidence="4" id="KW-0808">Transferase</keyword>
<feature type="transmembrane region" description="Helical" evidence="10">
    <location>
        <begin position="12"/>
        <end position="29"/>
    </location>
</feature>
<evidence type="ECO:0000256" key="2">
    <source>
        <dbReference type="ARBA" id="ARBA00012438"/>
    </source>
</evidence>
<keyword evidence="8" id="KW-0902">Two-component regulatory system</keyword>
<dbReference type="GO" id="GO:0046983">
    <property type="term" value="F:protein dimerization activity"/>
    <property type="evidence" value="ECO:0007669"/>
    <property type="project" value="InterPro"/>
</dbReference>
<dbReference type="STRING" id="1223545.GS4_08_02100"/>
<evidence type="ECO:0000256" key="6">
    <source>
        <dbReference type="ARBA" id="ARBA00022777"/>
    </source>
</evidence>
<keyword evidence="10" id="KW-1133">Transmembrane helix</keyword>
<evidence type="ECO:0000256" key="3">
    <source>
        <dbReference type="ARBA" id="ARBA00022553"/>
    </source>
</evidence>
<name>M0QG68_9ACTN</name>
<dbReference type="Gene3D" id="1.20.5.1930">
    <property type="match status" value="1"/>
</dbReference>
<dbReference type="Pfam" id="PF07730">
    <property type="entry name" value="HisKA_3"/>
    <property type="match status" value="1"/>
</dbReference>
<protein>
    <recommendedName>
        <fullName evidence="2">histidine kinase</fullName>
        <ecNumber evidence="2">2.7.13.3</ecNumber>
    </recommendedName>
</protein>
<dbReference type="GO" id="GO:0005524">
    <property type="term" value="F:ATP binding"/>
    <property type="evidence" value="ECO:0007669"/>
    <property type="project" value="UniProtKB-KW"/>
</dbReference>
<dbReference type="RefSeq" id="WP_007619007.1">
    <property type="nucleotide sequence ID" value="NZ_BANX01000008.1"/>
</dbReference>
<dbReference type="InterPro" id="IPR011712">
    <property type="entry name" value="Sig_transdc_His_kin_sub3_dim/P"/>
</dbReference>
<evidence type="ECO:0000313" key="12">
    <source>
        <dbReference type="EMBL" id="GAC67625.1"/>
    </source>
</evidence>
<gene>
    <name evidence="12" type="ORF">GS4_08_02100</name>
</gene>
<dbReference type="PANTHER" id="PTHR24421:SF10">
    <property type="entry name" value="NITRATE_NITRITE SENSOR PROTEIN NARQ"/>
    <property type="match status" value="1"/>
</dbReference>
<comment type="catalytic activity">
    <reaction evidence="1">
        <text>ATP + protein L-histidine = ADP + protein N-phospho-L-histidine.</text>
        <dbReference type="EC" id="2.7.13.3"/>
    </reaction>
</comment>
<evidence type="ECO:0000256" key="7">
    <source>
        <dbReference type="ARBA" id="ARBA00022840"/>
    </source>
</evidence>
<dbReference type="InterPro" id="IPR036890">
    <property type="entry name" value="HATPase_C_sf"/>
</dbReference>
<feature type="domain" description="Signal transduction histidine kinase subgroup 3 dimerisation and phosphoacceptor" evidence="11">
    <location>
        <begin position="184"/>
        <end position="248"/>
    </location>
</feature>
<feature type="region of interest" description="Disordered" evidence="9">
    <location>
        <begin position="240"/>
        <end position="262"/>
    </location>
</feature>
<keyword evidence="10" id="KW-0472">Membrane</keyword>
<evidence type="ECO:0000256" key="9">
    <source>
        <dbReference type="SAM" id="MobiDB-lite"/>
    </source>
</evidence>
<evidence type="ECO:0000256" key="1">
    <source>
        <dbReference type="ARBA" id="ARBA00000085"/>
    </source>
</evidence>
<organism evidence="12 13">
    <name type="scientific">Gordonia soli NBRC 108243</name>
    <dbReference type="NCBI Taxonomy" id="1223545"/>
    <lineage>
        <taxon>Bacteria</taxon>
        <taxon>Bacillati</taxon>
        <taxon>Actinomycetota</taxon>
        <taxon>Actinomycetes</taxon>
        <taxon>Mycobacteriales</taxon>
        <taxon>Gordoniaceae</taxon>
        <taxon>Gordonia</taxon>
    </lineage>
</organism>
<keyword evidence="3" id="KW-0597">Phosphoprotein</keyword>
<sequence>MIERRARAIAPERGVLSGVLILAVVVTVVNDASHEPAWRSAIGWAATVVLCPMLVAVFGGGRFGRWRMAGAIGLAASASTLVLAFTGGATTWIGYLGVIAAGLVPTAGWLSVVIALPPVVALGIHSWWLADSTWAPIINVGAAIITVAYVIARTREREAEELASAQRAVIEEQRARAIAVEQQREIAAQLHDVLAHTLSGLVITLQGASVAARKENVSADLDERLRTAISLARDGLSGARSAVGSLRGDGDAGPASGDADSEPIADWLARTIDRSRASTGLEATVYGDADVVPSGWRGLVRSLLMEGLTNSIRHAPGAPVRIEFCGPVDVARPVDGARPVDDADTAVDHAPTPITVRVLSVGDVTTFGRGDTGGGGHGIIGLRERVEAAGGSLSHGATDGGFLLELRTAP</sequence>
<keyword evidence="6 12" id="KW-0418">Kinase</keyword>
<reference evidence="12 13" key="1">
    <citation type="submission" date="2013-01" db="EMBL/GenBank/DDBJ databases">
        <title>Whole genome shotgun sequence of Gordonia soli NBRC 108243.</title>
        <authorList>
            <person name="Isaki-Nakamura S."/>
            <person name="Hosoyama A."/>
            <person name="Tsuchikane K."/>
            <person name="Ando Y."/>
            <person name="Baba S."/>
            <person name="Ohji S."/>
            <person name="Hamada M."/>
            <person name="Tamura T."/>
            <person name="Yamazoe A."/>
            <person name="Yamazaki S."/>
            <person name="Fujita N."/>
        </authorList>
    </citation>
    <scope>NUCLEOTIDE SEQUENCE [LARGE SCALE GENOMIC DNA]</scope>
    <source>
        <strain evidence="12 13">NBRC 108243</strain>
    </source>
</reference>
<keyword evidence="5" id="KW-0547">Nucleotide-binding</keyword>
<accession>M0QG68</accession>
<evidence type="ECO:0000256" key="5">
    <source>
        <dbReference type="ARBA" id="ARBA00022741"/>
    </source>
</evidence>
<dbReference type="AlphaFoldDB" id="M0QG68"/>
<dbReference type="Proteomes" id="UP000011666">
    <property type="component" value="Unassembled WGS sequence"/>
</dbReference>
<dbReference type="GO" id="GO:0016020">
    <property type="term" value="C:membrane"/>
    <property type="evidence" value="ECO:0007669"/>
    <property type="project" value="InterPro"/>
</dbReference>
<dbReference type="eggNOG" id="COG4585">
    <property type="taxonomic scope" value="Bacteria"/>
</dbReference>
<keyword evidence="10" id="KW-0812">Transmembrane</keyword>
<feature type="transmembrane region" description="Helical" evidence="10">
    <location>
        <begin position="68"/>
        <end position="86"/>
    </location>
</feature>
<evidence type="ECO:0000259" key="11">
    <source>
        <dbReference type="Pfam" id="PF07730"/>
    </source>
</evidence>
<dbReference type="EC" id="2.7.13.3" evidence="2"/>
<keyword evidence="7" id="KW-0067">ATP-binding</keyword>
<dbReference type="InterPro" id="IPR050482">
    <property type="entry name" value="Sensor_HK_TwoCompSys"/>
</dbReference>
<feature type="transmembrane region" description="Helical" evidence="10">
    <location>
        <begin position="41"/>
        <end position="61"/>
    </location>
</feature>
<dbReference type="GO" id="GO:0000155">
    <property type="term" value="F:phosphorelay sensor kinase activity"/>
    <property type="evidence" value="ECO:0007669"/>
    <property type="project" value="InterPro"/>
</dbReference>